<gene>
    <name evidence="2" type="ORF">PYK22_02650</name>
</gene>
<dbReference type="EMBL" id="CBXV010000008">
    <property type="protein sequence ID" value="CDM66618.1"/>
    <property type="molecule type" value="Genomic_DNA"/>
</dbReference>
<name>A0A0B6WZE3_9BACT</name>
<evidence type="ECO:0000256" key="1">
    <source>
        <dbReference type="SAM" id="Phobius"/>
    </source>
</evidence>
<protein>
    <submittedName>
        <fullName evidence="2">Uncharacterized protein</fullName>
    </submittedName>
</protein>
<feature type="transmembrane region" description="Helical" evidence="1">
    <location>
        <begin position="9"/>
        <end position="29"/>
    </location>
</feature>
<reference evidence="2 3" key="1">
    <citation type="submission" date="2013-12" db="EMBL/GenBank/DDBJ databases">
        <authorList>
            <person name="Stott M."/>
        </authorList>
    </citation>
    <scope>NUCLEOTIDE SEQUENCE [LARGE SCALE GENOMIC DNA]</scope>
    <source>
        <strain evidence="2 3">K22</strain>
    </source>
</reference>
<accession>A0A0B6WZE3</accession>
<keyword evidence="1" id="KW-0812">Transmembrane</keyword>
<evidence type="ECO:0000313" key="3">
    <source>
        <dbReference type="Proteomes" id="UP000031518"/>
    </source>
</evidence>
<proteinExistence type="predicted"/>
<dbReference type="RefSeq" id="WP_041977996.1">
    <property type="nucleotide sequence ID" value="NZ_CBXV010000008.1"/>
</dbReference>
<evidence type="ECO:0000313" key="2">
    <source>
        <dbReference type="EMBL" id="CDM66618.1"/>
    </source>
</evidence>
<reference evidence="2 3" key="2">
    <citation type="submission" date="2015-01" db="EMBL/GenBank/DDBJ databases">
        <title>Complete genome sequence of Pyrinomonas methylaliphatogenes type strain K22T.</title>
        <authorList>
            <person name="Lee K.C.Y."/>
            <person name="Power J.F."/>
            <person name="Dunfield P.F."/>
            <person name="Morgan X.C."/>
            <person name="Huttenhower C."/>
            <person name="Stott M.B."/>
        </authorList>
    </citation>
    <scope>NUCLEOTIDE SEQUENCE [LARGE SCALE GENOMIC DNA]</scope>
    <source>
        <strain evidence="2 3">K22</strain>
    </source>
</reference>
<keyword evidence="1" id="KW-0472">Membrane</keyword>
<dbReference type="AlphaFoldDB" id="A0A0B6WZE3"/>
<dbReference type="Proteomes" id="UP000031518">
    <property type="component" value="Unassembled WGS sequence"/>
</dbReference>
<organism evidence="2 3">
    <name type="scientific">Pyrinomonas methylaliphatogenes</name>
    <dbReference type="NCBI Taxonomy" id="454194"/>
    <lineage>
        <taxon>Bacteria</taxon>
        <taxon>Pseudomonadati</taxon>
        <taxon>Acidobacteriota</taxon>
        <taxon>Blastocatellia</taxon>
        <taxon>Blastocatellales</taxon>
        <taxon>Pyrinomonadaceae</taxon>
        <taxon>Pyrinomonas</taxon>
    </lineage>
</organism>
<keyword evidence="1" id="KW-1133">Transmembrane helix</keyword>
<sequence length="159" mass="17466">MADNSRRTIFIVVGIVSAVLVASIIYLLYRPIANVPQPAQLQGAIRAGSPEFERYRDRIVLDSVEAFESTRALGDIVMTLQGTVRNFTGRTINGLEVYGAVVDLNGKPVKERTVAVIPNQKAELAPNETMQARVLLEGISKEAVRANIKMEVVAVRFKN</sequence>
<keyword evidence="3" id="KW-1185">Reference proteome</keyword>